<dbReference type="AlphaFoldDB" id="A0A0M2NI34"/>
<organism evidence="2 3">
    <name type="scientific">Christensenella hongkongensis</name>
    <dbReference type="NCBI Taxonomy" id="270498"/>
    <lineage>
        <taxon>Bacteria</taxon>
        <taxon>Bacillati</taxon>
        <taxon>Bacillota</taxon>
        <taxon>Clostridia</taxon>
        <taxon>Christensenellales</taxon>
        <taxon>Christensenellaceae</taxon>
        <taxon>Christensenella</taxon>
    </lineage>
</organism>
<protein>
    <submittedName>
        <fullName evidence="2">Uncharacterized protein</fullName>
    </submittedName>
</protein>
<gene>
    <name evidence="2" type="ORF">CHK_1910</name>
</gene>
<reference evidence="2 3" key="1">
    <citation type="submission" date="2015-04" db="EMBL/GenBank/DDBJ databases">
        <title>Draft genome sequence of bacteremic isolate Catabacter hongkongensis type strain HKU16T.</title>
        <authorList>
            <person name="Lau S.K."/>
            <person name="Teng J.L."/>
            <person name="Huang Y."/>
            <person name="Curreem S.O."/>
            <person name="Tsui S.K."/>
            <person name="Woo P.C."/>
        </authorList>
    </citation>
    <scope>NUCLEOTIDE SEQUENCE [LARGE SCALE GENOMIC DNA]</scope>
    <source>
        <strain evidence="2 3">HKU16</strain>
    </source>
</reference>
<feature type="region of interest" description="Disordered" evidence="1">
    <location>
        <begin position="1"/>
        <end position="20"/>
    </location>
</feature>
<proteinExistence type="predicted"/>
<accession>A0A0M2NI34</accession>
<comment type="caution">
    <text evidence="2">The sequence shown here is derived from an EMBL/GenBank/DDBJ whole genome shotgun (WGS) entry which is preliminary data.</text>
</comment>
<name>A0A0M2NI34_9FIRM</name>
<evidence type="ECO:0000256" key="1">
    <source>
        <dbReference type="SAM" id="MobiDB-lite"/>
    </source>
</evidence>
<dbReference type="Proteomes" id="UP000034076">
    <property type="component" value="Unassembled WGS sequence"/>
</dbReference>
<sequence length="37" mass="4316">MKNKERDAEESASLSAVVEGETWRVPKRWEKGVKKQK</sequence>
<evidence type="ECO:0000313" key="3">
    <source>
        <dbReference type="Proteomes" id="UP000034076"/>
    </source>
</evidence>
<evidence type="ECO:0000313" key="2">
    <source>
        <dbReference type="EMBL" id="KKI50616.1"/>
    </source>
</evidence>
<dbReference type="EMBL" id="LAYJ01000103">
    <property type="protein sequence ID" value="KKI50616.1"/>
    <property type="molecule type" value="Genomic_DNA"/>
</dbReference>
<keyword evidence="3" id="KW-1185">Reference proteome</keyword>